<accession>A0ABD1I1L2</accession>
<dbReference type="Pfam" id="PF24994">
    <property type="entry name" value="GIL1_IRKI_C"/>
    <property type="match status" value="1"/>
</dbReference>
<sequence>MDSAIRSSPTRSKFAKTFSKLTHSKKSTKSRAGICIPIAPQKLQCCESKKFGEEAMAELRDRAAMEAFIAKLFAAVSSVKAAYAAQQMAQLPYDDAAVQSADQAVVDELRAMSELKRQFLKNQIDSSPPHVVLMLAEIQEQQSLMKTYEITMRKMQREIDHKSSRISSLRESLKEINRNNRLLEKTISAAGNFSVLETMLFHSLSMSDFVVVLNYALRSVRHFVKQLIREMESASWNVDAAVNAIHGGVKFKRKDHNGLVFESFVCREIFSGFNDPIFGIEKIDNAEKQRRRIFFFEEFTKLRSVSVSYFVKHNPSSLFGKFIKSKYLNFVHPKMEFSFFGNLNQRKMVNRGDLPETEFFKMFAEMSRRVWLLHCLAFSFDCEVGIFQAERNSRFSEVYMENVFNDVFAAVAGGSRVAFTVVPGFRFGHTVVQSQVYLKPAKG</sequence>
<proteinExistence type="predicted"/>
<reference evidence="4 5" key="1">
    <citation type="submission" date="2024-06" db="EMBL/GenBank/DDBJ databases">
        <title>A chromosome level genome sequence of Diviner's sage (Salvia divinorum).</title>
        <authorList>
            <person name="Ford S.A."/>
            <person name="Ro D.-K."/>
            <person name="Ness R.W."/>
            <person name="Phillips M.A."/>
        </authorList>
    </citation>
    <scope>NUCLEOTIDE SEQUENCE [LARGE SCALE GENOMIC DNA]</scope>
    <source>
        <strain evidence="4">SAF-2024a</strain>
        <tissue evidence="4">Leaf</tissue>
    </source>
</reference>
<feature type="domain" description="GIL1/IRKI C-terminal" evidence="3">
    <location>
        <begin position="386"/>
        <end position="437"/>
    </location>
</feature>
<gene>
    <name evidence="4" type="ORF">AAHA92_05187</name>
</gene>
<dbReference type="Proteomes" id="UP001567538">
    <property type="component" value="Unassembled WGS sequence"/>
</dbReference>
<evidence type="ECO:0000313" key="5">
    <source>
        <dbReference type="Proteomes" id="UP001567538"/>
    </source>
</evidence>
<dbReference type="InterPro" id="IPR040225">
    <property type="entry name" value="GIL1-like"/>
</dbReference>
<evidence type="ECO:0000313" key="4">
    <source>
        <dbReference type="EMBL" id="KAL1562624.1"/>
    </source>
</evidence>
<keyword evidence="1" id="KW-0175">Coiled coil</keyword>
<keyword evidence="5" id="KW-1185">Reference proteome</keyword>
<dbReference type="EMBL" id="JBEAFC010000003">
    <property type="protein sequence ID" value="KAL1562624.1"/>
    <property type="molecule type" value="Genomic_DNA"/>
</dbReference>
<protein>
    <submittedName>
        <fullName evidence="4">Protein GRAVITROPIC IN THE LIGHT 1-like</fullName>
    </submittedName>
</protein>
<dbReference type="InterPro" id="IPR006943">
    <property type="entry name" value="DUF641_pln"/>
</dbReference>
<dbReference type="InterPro" id="IPR056813">
    <property type="entry name" value="GIL1_IRKI_C"/>
</dbReference>
<evidence type="ECO:0000259" key="3">
    <source>
        <dbReference type="Pfam" id="PF24994"/>
    </source>
</evidence>
<comment type="caution">
    <text evidence="4">The sequence shown here is derived from an EMBL/GenBank/DDBJ whole genome shotgun (WGS) entry which is preliminary data.</text>
</comment>
<evidence type="ECO:0000256" key="1">
    <source>
        <dbReference type="SAM" id="Coils"/>
    </source>
</evidence>
<name>A0ABD1I1L2_SALDI</name>
<feature type="coiled-coil region" evidence="1">
    <location>
        <begin position="138"/>
        <end position="186"/>
    </location>
</feature>
<organism evidence="4 5">
    <name type="scientific">Salvia divinorum</name>
    <name type="common">Maria pastora</name>
    <name type="synonym">Diviner's sage</name>
    <dbReference type="NCBI Taxonomy" id="28513"/>
    <lineage>
        <taxon>Eukaryota</taxon>
        <taxon>Viridiplantae</taxon>
        <taxon>Streptophyta</taxon>
        <taxon>Embryophyta</taxon>
        <taxon>Tracheophyta</taxon>
        <taxon>Spermatophyta</taxon>
        <taxon>Magnoliopsida</taxon>
        <taxon>eudicotyledons</taxon>
        <taxon>Gunneridae</taxon>
        <taxon>Pentapetalae</taxon>
        <taxon>asterids</taxon>
        <taxon>lamiids</taxon>
        <taxon>Lamiales</taxon>
        <taxon>Lamiaceae</taxon>
        <taxon>Nepetoideae</taxon>
        <taxon>Mentheae</taxon>
        <taxon>Salviinae</taxon>
        <taxon>Salvia</taxon>
        <taxon>Salvia subgen. Calosphace</taxon>
    </lineage>
</organism>
<dbReference type="AlphaFoldDB" id="A0ABD1I1L2"/>
<feature type="domain" description="DUF641" evidence="2">
    <location>
        <begin position="62"/>
        <end position="185"/>
    </location>
</feature>
<dbReference type="Pfam" id="PF04859">
    <property type="entry name" value="DUF641"/>
    <property type="match status" value="1"/>
</dbReference>
<evidence type="ECO:0000259" key="2">
    <source>
        <dbReference type="Pfam" id="PF04859"/>
    </source>
</evidence>
<dbReference type="PANTHER" id="PTHR31161">
    <property type="entry name" value="PROTEIN GRAVITROPIC IN THE LIGHT 1"/>
    <property type="match status" value="1"/>
</dbReference>